<evidence type="ECO:0000313" key="2">
    <source>
        <dbReference type="Proteomes" id="UP000029385"/>
    </source>
</evidence>
<name>A0A091ASK4_9GAMM</name>
<protein>
    <recommendedName>
        <fullName evidence="3">Carboxypeptidase regulatory-like domain-containing protein</fullName>
    </recommendedName>
</protein>
<dbReference type="RefSeq" id="WP_022970463.1">
    <property type="nucleotide sequence ID" value="NZ_ATVD01000008.1"/>
</dbReference>
<comment type="caution">
    <text evidence="1">The sequence shown here is derived from an EMBL/GenBank/DDBJ whole genome shotgun (WGS) entry which is preliminary data.</text>
</comment>
<gene>
    <name evidence="1" type="ORF">N789_14245</name>
</gene>
<dbReference type="PATRIC" id="fig|1121015.4.peg.2316"/>
<dbReference type="STRING" id="1121015.GCA_000420545_02875"/>
<keyword evidence="2" id="KW-1185">Reference proteome</keyword>
<dbReference type="AlphaFoldDB" id="A0A091ASK4"/>
<sequence length="75" mass="7779">MAYVLSGRATLGSGAAVTRVAIFAWDTLDRVATVIPDSDGEWNVAVLRRGPYCALAVGPFGYQPVADGPIVAVEG</sequence>
<reference evidence="1 2" key="1">
    <citation type="submission" date="2013-09" db="EMBL/GenBank/DDBJ databases">
        <title>Genome sequencing of Arenimonas oryziterrae.</title>
        <authorList>
            <person name="Chen F."/>
            <person name="Wang G."/>
        </authorList>
    </citation>
    <scope>NUCLEOTIDE SEQUENCE [LARGE SCALE GENOMIC DNA]</scope>
    <source>
        <strain evidence="1 2">YC6267</strain>
    </source>
</reference>
<evidence type="ECO:0000313" key="1">
    <source>
        <dbReference type="EMBL" id="KFN42346.1"/>
    </source>
</evidence>
<organism evidence="1 2">
    <name type="scientific">Arenimonas oryziterrae DSM 21050 = YC6267</name>
    <dbReference type="NCBI Taxonomy" id="1121015"/>
    <lineage>
        <taxon>Bacteria</taxon>
        <taxon>Pseudomonadati</taxon>
        <taxon>Pseudomonadota</taxon>
        <taxon>Gammaproteobacteria</taxon>
        <taxon>Lysobacterales</taxon>
        <taxon>Lysobacteraceae</taxon>
        <taxon>Arenimonas</taxon>
    </lineage>
</organism>
<dbReference type="EMBL" id="AVCI01000011">
    <property type="protein sequence ID" value="KFN42346.1"/>
    <property type="molecule type" value="Genomic_DNA"/>
</dbReference>
<evidence type="ECO:0008006" key="3">
    <source>
        <dbReference type="Google" id="ProtNLM"/>
    </source>
</evidence>
<accession>A0A091ASK4</accession>
<dbReference type="Proteomes" id="UP000029385">
    <property type="component" value="Unassembled WGS sequence"/>
</dbReference>
<proteinExistence type="predicted"/>